<evidence type="ECO:0000313" key="18">
    <source>
        <dbReference type="Proteomes" id="UP001153269"/>
    </source>
</evidence>
<dbReference type="GO" id="GO:0008532">
    <property type="term" value="F:N-acetyllactosaminide beta-1,3-N-acetylglucosaminyltransferase activity"/>
    <property type="evidence" value="ECO:0007669"/>
    <property type="project" value="UniProtKB-EC"/>
</dbReference>
<evidence type="ECO:0000256" key="14">
    <source>
        <dbReference type="ARBA" id="ARBA00050470"/>
    </source>
</evidence>
<comment type="cofactor">
    <cofactor evidence="1">
        <name>Mn(2+)</name>
        <dbReference type="ChEBI" id="CHEBI:29035"/>
    </cofactor>
</comment>
<keyword evidence="9" id="KW-1133">Transmembrane helix</keyword>
<keyword evidence="6" id="KW-0808">Transferase</keyword>
<protein>
    <recommendedName>
        <fullName evidence="16">Hexosyltransferase</fullName>
        <ecNumber evidence="16">2.4.1.-</ecNumber>
    </recommendedName>
</protein>
<sequence>MRSIQAFSAVVLLLTLFTIFFSSFHLSTIYSHKDQPLSPQVHDSDVTTQSSKQVSLTKPPSVDVLNVSVSEDLRKTIPRNGAYWNRLLYSALSILDQGNLPLRGDWSNCRETNPERLQTNVHDLASYPVLLQDFLQGLNCSSSPVLINQSHKCSSSQEEGHDQTFLLFAIKTTPGNFERRQAVRDTWGKEGVYQGGLRVRTVFLLGTPPPDAIDLSTILSLEAKHFGDVLQWDFQESFFNLTLKGNMFLQWTLRNCPHASFVFSGDDDVFVNTPALLRYLKSLPASQASHLFVGHVIKTASPHRDPNNKYYIPLSFYDGPYPAYAGGGGFVISGSLLQSLYSVSHFIPFFPIDDVYTGMCAKALGVSPEIHPGFMTFDVKEQDRGNLCVHKDLIMIHQRSPVEMKKLWKGINSPLLTC</sequence>
<keyword evidence="5 16" id="KW-0328">Glycosyltransferase</keyword>
<dbReference type="Gene3D" id="3.90.550.50">
    <property type="match status" value="1"/>
</dbReference>
<evidence type="ECO:0000256" key="11">
    <source>
        <dbReference type="ARBA" id="ARBA00023136"/>
    </source>
</evidence>
<evidence type="ECO:0000256" key="3">
    <source>
        <dbReference type="ARBA" id="ARBA00004922"/>
    </source>
</evidence>
<evidence type="ECO:0000256" key="10">
    <source>
        <dbReference type="ARBA" id="ARBA00023034"/>
    </source>
</evidence>
<evidence type="ECO:0000256" key="7">
    <source>
        <dbReference type="ARBA" id="ARBA00022692"/>
    </source>
</evidence>
<evidence type="ECO:0000256" key="13">
    <source>
        <dbReference type="ARBA" id="ARBA00023211"/>
    </source>
</evidence>
<evidence type="ECO:0000256" key="15">
    <source>
        <dbReference type="ARBA" id="ARBA00065824"/>
    </source>
</evidence>
<evidence type="ECO:0000256" key="8">
    <source>
        <dbReference type="ARBA" id="ARBA00022968"/>
    </source>
</evidence>
<dbReference type="GO" id="GO:0016262">
    <property type="term" value="F:protein N-acetylglucosaminyltransferase activity"/>
    <property type="evidence" value="ECO:0007669"/>
    <property type="project" value="TreeGrafter"/>
</dbReference>
<comment type="similarity">
    <text evidence="4 16">Belongs to the glycosyltransferase 31 family.</text>
</comment>
<evidence type="ECO:0000313" key="17">
    <source>
        <dbReference type="EMBL" id="CAB1452862.1"/>
    </source>
</evidence>
<keyword evidence="13" id="KW-0464">Manganese</keyword>
<keyword evidence="18" id="KW-1185">Reference proteome</keyword>
<evidence type="ECO:0000256" key="2">
    <source>
        <dbReference type="ARBA" id="ARBA00004323"/>
    </source>
</evidence>
<dbReference type="GO" id="GO:0000139">
    <property type="term" value="C:Golgi membrane"/>
    <property type="evidence" value="ECO:0007669"/>
    <property type="project" value="UniProtKB-SubCell"/>
</dbReference>
<dbReference type="FunFam" id="3.90.550.50:FF:000010">
    <property type="entry name" value="Hexosyltransferase"/>
    <property type="match status" value="1"/>
</dbReference>
<dbReference type="InterPro" id="IPR002659">
    <property type="entry name" value="Glyco_trans_31"/>
</dbReference>
<evidence type="ECO:0000256" key="16">
    <source>
        <dbReference type="RuleBase" id="RU363063"/>
    </source>
</evidence>
<dbReference type="Pfam" id="PF01762">
    <property type="entry name" value="Galactosyl_T"/>
    <property type="match status" value="1"/>
</dbReference>
<dbReference type="AlphaFoldDB" id="A0A9N7VP73"/>
<keyword evidence="10 16" id="KW-0333">Golgi apparatus</keyword>
<dbReference type="GO" id="GO:0006493">
    <property type="term" value="P:protein O-linked glycosylation"/>
    <property type="evidence" value="ECO:0007669"/>
    <property type="project" value="TreeGrafter"/>
</dbReference>
<comment type="pathway">
    <text evidence="3">Protein modification; protein glycosylation.</text>
</comment>
<name>A0A9N7VP73_PLEPL</name>
<comment type="subcellular location">
    <subcellularLocation>
        <location evidence="2 16">Golgi apparatus membrane</location>
        <topology evidence="2 16">Single-pass type II membrane protein</topology>
    </subcellularLocation>
</comment>
<dbReference type="GO" id="GO:0030311">
    <property type="term" value="P:poly-N-acetyllactosamine biosynthetic process"/>
    <property type="evidence" value="ECO:0007669"/>
    <property type="project" value="TreeGrafter"/>
</dbReference>
<evidence type="ECO:0000256" key="6">
    <source>
        <dbReference type="ARBA" id="ARBA00022679"/>
    </source>
</evidence>
<organism evidence="17 18">
    <name type="scientific">Pleuronectes platessa</name>
    <name type="common">European plaice</name>
    <dbReference type="NCBI Taxonomy" id="8262"/>
    <lineage>
        <taxon>Eukaryota</taxon>
        <taxon>Metazoa</taxon>
        <taxon>Chordata</taxon>
        <taxon>Craniata</taxon>
        <taxon>Vertebrata</taxon>
        <taxon>Euteleostomi</taxon>
        <taxon>Actinopterygii</taxon>
        <taxon>Neopterygii</taxon>
        <taxon>Teleostei</taxon>
        <taxon>Neoteleostei</taxon>
        <taxon>Acanthomorphata</taxon>
        <taxon>Carangaria</taxon>
        <taxon>Pleuronectiformes</taxon>
        <taxon>Pleuronectoidei</taxon>
        <taxon>Pleuronectidae</taxon>
        <taxon>Pleuronectes</taxon>
    </lineage>
</organism>
<comment type="subunit">
    <text evidence="15">Interacts with B3GNT8; this interaction greatly increases B3GNT2 catalytic activity, independently of B3GNT8 enzymatic activity.</text>
</comment>
<dbReference type="EMBL" id="CADEAL010004146">
    <property type="protein sequence ID" value="CAB1452862.1"/>
    <property type="molecule type" value="Genomic_DNA"/>
</dbReference>
<comment type="caution">
    <text evidence="17">The sequence shown here is derived from an EMBL/GenBank/DDBJ whole genome shotgun (WGS) entry which is preliminary data.</text>
</comment>
<dbReference type="PANTHER" id="PTHR11214">
    <property type="entry name" value="BETA-1,3-N-ACETYLGLUCOSAMINYLTRANSFERASE"/>
    <property type="match status" value="1"/>
</dbReference>
<evidence type="ECO:0000256" key="4">
    <source>
        <dbReference type="ARBA" id="ARBA00008661"/>
    </source>
</evidence>
<evidence type="ECO:0000256" key="5">
    <source>
        <dbReference type="ARBA" id="ARBA00022676"/>
    </source>
</evidence>
<evidence type="ECO:0000256" key="1">
    <source>
        <dbReference type="ARBA" id="ARBA00001936"/>
    </source>
</evidence>
<dbReference type="EC" id="2.4.1.-" evidence="16"/>
<evidence type="ECO:0000256" key="9">
    <source>
        <dbReference type="ARBA" id="ARBA00022989"/>
    </source>
</evidence>
<comment type="catalytic activity">
    <reaction evidence="14">
        <text>a beta-D-galactosyl-(1-&gt;4)-N-acetyl-beta-D-glucosaminyl derivative + UDP-N-acetyl-alpha-D-glucosamine = an N-acetyl-beta-D-glucosaminyl-(1-&gt;3)-beta-D-galactosyl-(1-&gt;4)-N-acetyl-beta-D-glucosaminyl derivative + UDP + H(+)</text>
        <dbReference type="Rhea" id="RHEA:14389"/>
        <dbReference type="ChEBI" id="CHEBI:15378"/>
        <dbReference type="ChEBI" id="CHEBI:57705"/>
        <dbReference type="ChEBI" id="CHEBI:58223"/>
        <dbReference type="ChEBI" id="CHEBI:133507"/>
        <dbReference type="ChEBI" id="CHEBI:134090"/>
        <dbReference type="EC" id="2.4.1.149"/>
    </reaction>
</comment>
<dbReference type="PANTHER" id="PTHR11214:SF87">
    <property type="entry name" value="UDP-GLCNAC:BETAGAL BETA-1,3-N-ACETYLGLUCOSAMINYLTRANSFERASE 8"/>
    <property type="match status" value="1"/>
</dbReference>
<keyword evidence="12" id="KW-0325">Glycoprotein</keyword>
<keyword evidence="7" id="KW-0812">Transmembrane</keyword>
<keyword evidence="11" id="KW-0472">Membrane</keyword>
<proteinExistence type="inferred from homology"/>
<gene>
    <name evidence="17" type="ORF">PLEPLA_LOCUS40612</name>
</gene>
<evidence type="ECO:0000256" key="12">
    <source>
        <dbReference type="ARBA" id="ARBA00023180"/>
    </source>
</evidence>
<accession>A0A9N7VP73</accession>
<dbReference type="Proteomes" id="UP001153269">
    <property type="component" value="Unassembled WGS sequence"/>
</dbReference>
<reference evidence="17" key="1">
    <citation type="submission" date="2020-03" db="EMBL/GenBank/DDBJ databases">
        <authorList>
            <person name="Weist P."/>
        </authorList>
    </citation>
    <scope>NUCLEOTIDE SEQUENCE</scope>
</reference>
<keyword evidence="8" id="KW-0735">Signal-anchor</keyword>